<name>A0A8V0Z2K2_CHICK</name>
<dbReference type="GO" id="GO:0046856">
    <property type="term" value="P:phosphatidylinositol dephosphorylation"/>
    <property type="evidence" value="ECO:0000318"/>
    <property type="project" value="GO_Central"/>
</dbReference>
<evidence type="ECO:0000256" key="2">
    <source>
        <dbReference type="SAM" id="MobiDB-lite"/>
    </source>
</evidence>
<dbReference type="CDD" id="cd14536">
    <property type="entry name" value="PTP-MTMR9"/>
    <property type="match status" value="1"/>
</dbReference>
<keyword evidence="5" id="KW-1185">Reference proteome</keyword>
<proteinExistence type="inferred from homology"/>
<comment type="similarity">
    <text evidence="1">Belongs to the protein-tyrosine phosphatase family. Non-receptor class myotubularin subfamily.</text>
</comment>
<dbReference type="GO" id="GO:0010507">
    <property type="term" value="P:negative regulation of autophagy"/>
    <property type="evidence" value="ECO:0000318"/>
    <property type="project" value="GO_Central"/>
</dbReference>
<reference evidence="4" key="3">
    <citation type="submission" date="2025-09" db="UniProtKB">
        <authorList>
            <consortium name="Ensembl"/>
        </authorList>
    </citation>
    <scope>IDENTIFICATION</scope>
    <source>
        <strain evidence="4">broiler</strain>
    </source>
</reference>
<reference evidence="4" key="1">
    <citation type="submission" date="2020-11" db="EMBL/GenBank/DDBJ databases">
        <title>Gallus gallus (Chicken) genome, bGalGal1, GRCg7b, maternal haplotype autosomes + Z &amp; W.</title>
        <authorList>
            <person name="Warren W."/>
            <person name="Formenti G."/>
            <person name="Fedrigo O."/>
            <person name="Haase B."/>
            <person name="Mountcastle J."/>
            <person name="Balacco J."/>
            <person name="Tracey A."/>
            <person name="Schneider V."/>
            <person name="Okimoto R."/>
            <person name="Cheng H."/>
            <person name="Hawken R."/>
            <person name="Howe K."/>
            <person name="Jarvis E.D."/>
        </authorList>
    </citation>
    <scope>NUCLEOTIDE SEQUENCE [LARGE SCALE GENOMIC DNA]</scope>
    <source>
        <strain evidence="4">Broiler</strain>
    </source>
</reference>
<feature type="compositionally biased region" description="Polar residues" evidence="2">
    <location>
        <begin position="681"/>
        <end position="690"/>
    </location>
</feature>
<evidence type="ECO:0000313" key="4">
    <source>
        <dbReference type="Ensembl" id="ENSGALP00010024685.1"/>
    </source>
</evidence>
<dbReference type="Proteomes" id="UP000000539">
    <property type="component" value="Chromosome 23"/>
</dbReference>
<gene>
    <name evidence="4" type="primary">MTMR9LP</name>
</gene>
<dbReference type="InterPro" id="IPR029021">
    <property type="entry name" value="Prot-tyrosine_phosphatase-like"/>
</dbReference>
<protein>
    <submittedName>
        <fullName evidence="4">Myotubularin related protein 9 like, pseudo</fullName>
    </submittedName>
</protein>
<dbReference type="PROSITE" id="PS51339">
    <property type="entry name" value="PPASE_MYOTUBULARIN"/>
    <property type="match status" value="1"/>
</dbReference>
<dbReference type="GeneTree" id="ENSGT00940000163547"/>
<evidence type="ECO:0000259" key="3">
    <source>
        <dbReference type="PROSITE" id="PS51339"/>
    </source>
</evidence>
<dbReference type="Pfam" id="PF06602">
    <property type="entry name" value="Myotub-related"/>
    <property type="match status" value="1"/>
</dbReference>
<dbReference type="InterPro" id="IPR010569">
    <property type="entry name" value="Myotubularin-like_Pase_dom"/>
</dbReference>
<evidence type="ECO:0000313" key="5">
    <source>
        <dbReference type="Proteomes" id="UP000000539"/>
    </source>
</evidence>
<feature type="domain" description="Myotubularin phosphatase" evidence="3">
    <location>
        <begin position="254"/>
        <end position="639"/>
    </location>
</feature>
<dbReference type="Ensembl" id="ENSGALT00010042146.1">
    <property type="protein sequence ID" value="ENSGALP00010024685.1"/>
    <property type="gene ID" value="ENSGALG00010017454.1"/>
</dbReference>
<sequence length="690" mass="75825">MEFSELIKTATVESVLLSCAGQPAVKGTLCITSHHLLLSSCPGGDGQPSAVELWLLIRNVDAVEKRVQNVGWYQPPRSSGSPRDNRLAGSSGTITLRCKDLKVLQLEIPGMEECLNIASSIEVSRARLQRVGRSTWLPTVFALGLPLTWVNTQLLGCVCTEHPRCQALQEGTGMGFAEKTFPAFPSSAPLCCAAGPVLGGLRDDDVPLLPPAPEPAAGGGVAAAPRGAVLPATRPAGGPWGGALSHPTRKGREGVTGLLLYSWLGRGGGSSPLPPSRLPQTTQWRLSDVNRDFAVCPTYPPAVIVPAAVSEETLRRAARFRQGGRFPVLSYYHSRNGTVMLRSGQPLTGPNRKRCAEDEMLLGSVLDDGERGFIIDTRSAQAAKQARMTGGGTEPKSSYPQWKRLHRPLERGRPLQESFIKLVEACNDASLGMDRWLGRLESCRWLSHVKAALSTACLAAQCLDREESSVLVHGAEGTDTTLLVTALAQLILEPGCRTLKGFQGLLEREWIQAGHPFHLRCAHSAYSHARLKQEAPLFLLFLDCVWQLSRQFPFSLEFSEGLLLTLFDNAYASDYGTFLCNNEKERCLCKVKESTHSLWAWLDQPEERKKYLNPLYSPNPLVIWPSVEPQSIQLWQGLFFRWIRSSQYLDEAWAEIWRLVEGSNTAVKESTESRLSRSLSDPTAPTENER</sequence>
<dbReference type="FunCoup" id="A0A8V0Z2K2">
    <property type="interactions" value="363"/>
</dbReference>
<feature type="region of interest" description="Disordered" evidence="2">
    <location>
        <begin position="668"/>
        <end position="690"/>
    </location>
</feature>
<organism evidence="4 5">
    <name type="scientific">Gallus gallus</name>
    <name type="common">Chicken</name>
    <dbReference type="NCBI Taxonomy" id="9031"/>
    <lineage>
        <taxon>Eukaryota</taxon>
        <taxon>Metazoa</taxon>
        <taxon>Chordata</taxon>
        <taxon>Craniata</taxon>
        <taxon>Vertebrata</taxon>
        <taxon>Euteleostomi</taxon>
        <taxon>Archelosauria</taxon>
        <taxon>Archosauria</taxon>
        <taxon>Dinosauria</taxon>
        <taxon>Saurischia</taxon>
        <taxon>Theropoda</taxon>
        <taxon>Coelurosauria</taxon>
        <taxon>Aves</taxon>
        <taxon>Neognathae</taxon>
        <taxon>Galloanserae</taxon>
        <taxon>Galliformes</taxon>
        <taxon>Phasianidae</taxon>
        <taxon>Phasianinae</taxon>
        <taxon>Gallus</taxon>
    </lineage>
</organism>
<reference evidence="4" key="2">
    <citation type="submission" date="2025-08" db="UniProtKB">
        <authorList>
            <consortium name="Ensembl"/>
        </authorList>
    </citation>
    <scope>IDENTIFICATION</scope>
    <source>
        <strain evidence="4">broiler</strain>
    </source>
</reference>
<dbReference type="PANTHER" id="PTHR10807">
    <property type="entry name" value="MYOTUBULARIN-RELATED"/>
    <property type="match status" value="1"/>
</dbReference>
<dbReference type="CDD" id="cd13211">
    <property type="entry name" value="PH-GRAM_MTMR9"/>
    <property type="match status" value="1"/>
</dbReference>
<dbReference type="InterPro" id="IPR011993">
    <property type="entry name" value="PH-like_dom_sf"/>
</dbReference>
<dbReference type="PANTHER" id="PTHR10807:SF52">
    <property type="entry name" value="MYOTUBULARIN PHOSPHATASE DOMAIN-CONTAINING PROTEIN"/>
    <property type="match status" value="1"/>
</dbReference>
<evidence type="ECO:0000256" key="1">
    <source>
        <dbReference type="ARBA" id="ARBA00007471"/>
    </source>
</evidence>
<dbReference type="SUPFAM" id="SSF50729">
    <property type="entry name" value="PH domain-like"/>
    <property type="match status" value="1"/>
</dbReference>
<dbReference type="GO" id="GO:0019903">
    <property type="term" value="F:protein phosphatase binding"/>
    <property type="evidence" value="ECO:0000318"/>
    <property type="project" value="GO_Central"/>
</dbReference>
<dbReference type="AlphaFoldDB" id="A0A8V0Z2K2"/>
<dbReference type="Gene3D" id="2.30.29.30">
    <property type="entry name" value="Pleckstrin-homology domain (PH domain)/Phosphotyrosine-binding domain (PTB)"/>
    <property type="match status" value="1"/>
</dbReference>
<dbReference type="InterPro" id="IPR030564">
    <property type="entry name" value="Myotubularin"/>
</dbReference>
<accession>A0A8V0Z2K2</accession>
<dbReference type="SUPFAM" id="SSF52799">
    <property type="entry name" value="(Phosphotyrosine protein) phosphatases II"/>
    <property type="match status" value="1"/>
</dbReference>
<dbReference type="GO" id="GO:0005737">
    <property type="term" value="C:cytoplasm"/>
    <property type="evidence" value="ECO:0000318"/>
    <property type="project" value="GO_Central"/>
</dbReference>